<name>A0A139AI60_GONPJ</name>
<reference evidence="2 3" key="1">
    <citation type="journal article" date="2015" name="Genome Biol. Evol.">
        <title>Phylogenomic analyses indicate that early fungi evolved digesting cell walls of algal ancestors of land plants.</title>
        <authorList>
            <person name="Chang Y."/>
            <person name="Wang S."/>
            <person name="Sekimoto S."/>
            <person name="Aerts A.L."/>
            <person name="Choi C."/>
            <person name="Clum A."/>
            <person name="LaButti K.M."/>
            <person name="Lindquist E.A."/>
            <person name="Yee Ngan C."/>
            <person name="Ohm R.A."/>
            <person name="Salamov A.A."/>
            <person name="Grigoriev I.V."/>
            <person name="Spatafora J.W."/>
            <person name="Berbee M.L."/>
        </authorList>
    </citation>
    <scope>NUCLEOTIDE SEQUENCE [LARGE SCALE GENOMIC DNA]</scope>
    <source>
        <strain evidence="2 3">JEL478</strain>
    </source>
</reference>
<proteinExistence type="predicted"/>
<dbReference type="OrthoDB" id="2139349at2759"/>
<dbReference type="Proteomes" id="UP000070544">
    <property type="component" value="Unassembled WGS sequence"/>
</dbReference>
<evidence type="ECO:0000259" key="1">
    <source>
        <dbReference type="Pfam" id="PF00188"/>
    </source>
</evidence>
<evidence type="ECO:0000313" key="2">
    <source>
        <dbReference type="EMBL" id="KXS16477.1"/>
    </source>
</evidence>
<keyword evidence="3" id="KW-1185">Reference proteome</keyword>
<dbReference type="Pfam" id="PF00188">
    <property type="entry name" value="CAP"/>
    <property type="match status" value="1"/>
</dbReference>
<dbReference type="EMBL" id="KQ965752">
    <property type="protein sequence ID" value="KXS16477.1"/>
    <property type="molecule type" value="Genomic_DNA"/>
</dbReference>
<dbReference type="Gene3D" id="3.40.33.10">
    <property type="entry name" value="CAP"/>
    <property type="match status" value="1"/>
</dbReference>
<dbReference type="SUPFAM" id="SSF55797">
    <property type="entry name" value="PR-1-like"/>
    <property type="match status" value="1"/>
</dbReference>
<dbReference type="PANTHER" id="PTHR31157:SF1">
    <property type="entry name" value="SCP DOMAIN-CONTAINING PROTEIN"/>
    <property type="match status" value="1"/>
</dbReference>
<evidence type="ECO:0000313" key="3">
    <source>
        <dbReference type="Proteomes" id="UP000070544"/>
    </source>
</evidence>
<sequence>MCCLVNIQRTQVGLPPMGLDDRPNQAAQLHSQEQDNTGVSQFSADGRNPIERVAPLVGAGWTAIGQNVAGRFPDETSVMNAWMNSPPHRADILGDYNCLGFGEFDGVWTQNFAKLPISCAVPTCSFRRLRRRDHANDVAGTSIGTLGVPFAKIRATTDDTANVQADASNATKSISDSYSFSWKNGMNYFANRTGEPNLLTLYNTRRR</sequence>
<protein>
    <recommendedName>
        <fullName evidence="1">SCP domain-containing protein</fullName>
    </recommendedName>
</protein>
<feature type="domain" description="SCP" evidence="1">
    <location>
        <begin position="5"/>
        <end position="101"/>
    </location>
</feature>
<dbReference type="InterPro" id="IPR014044">
    <property type="entry name" value="CAP_dom"/>
</dbReference>
<accession>A0A139AI60</accession>
<dbReference type="AlphaFoldDB" id="A0A139AI60"/>
<dbReference type="PANTHER" id="PTHR31157">
    <property type="entry name" value="SCP DOMAIN-CONTAINING PROTEIN"/>
    <property type="match status" value="1"/>
</dbReference>
<dbReference type="CDD" id="cd05379">
    <property type="entry name" value="CAP_bacterial"/>
    <property type="match status" value="1"/>
</dbReference>
<organism evidence="2 3">
    <name type="scientific">Gonapodya prolifera (strain JEL478)</name>
    <name type="common">Monoblepharis prolifera</name>
    <dbReference type="NCBI Taxonomy" id="1344416"/>
    <lineage>
        <taxon>Eukaryota</taxon>
        <taxon>Fungi</taxon>
        <taxon>Fungi incertae sedis</taxon>
        <taxon>Chytridiomycota</taxon>
        <taxon>Chytridiomycota incertae sedis</taxon>
        <taxon>Monoblepharidomycetes</taxon>
        <taxon>Monoblepharidales</taxon>
        <taxon>Gonapodyaceae</taxon>
        <taxon>Gonapodya</taxon>
    </lineage>
</organism>
<gene>
    <name evidence="2" type="ORF">M427DRAFT_154415</name>
</gene>
<dbReference type="InterPro" id="IPR035940">
    <property type="entry name" value="CAP_sf"/>
</dbReference>